<dbReference type="AlphaFoldDB" id="A0AA40ML72"/>
<reference evidence="1 2" key="1">
    <citation type="submission" date="2015-01" db="EMBL/GenBank/DDBJ databases">
        <title>Characterization of Swiss Staphylococcus aureus strains involved in food poisoning.</title>
        <authorList>
            <person name="Crovadore J."/>
            <person name="Chablais R."/>
            <person name="Tonacini J."/>
            <person name="Schnyder B."/>
            <person name="Lefort F."/>
        </authorList>
    </citation>
    <scope>NUCLEOTIDE SEQUENCE [LARGE SCALE GENOMIC DNA]</scope>
    <source>
        <strain evidence="1 2">SA-120</strain>
    </source>
</reference>
<evidence type="ECO:0000313" key="2">
    <source>
        <dbReference type="Proteomes" id="UP000032274"/>
    </source>
</evidence>
<feature type="non-terminal residue" evidence="1">
    <location>
        <position position="1"/>
    </location>
</feature>
<evidence type="ECO:0000313" key="1">
    <source>
        <dbReference type="EMBL" id="KIU01695.1"/>
    </source>
</evidence>
<dbReference type="Proteomes" id="UP000032274">
    <property type="component" value="Unassembled WGS sequence"/>
</dbReference>
<sequence>LRRSHEHAADAADRIQLAVRKGDAGAEAGRTQLLALGEGFGSGTRVEAISLGGGGTQRREERLLAGSAHAGEHCLRHAQVADGRHRYSS</sequence>
<proteinExistence type="predicted"/>
<accession>A0AA40ML72</accession>
<protein>
    <submittedName>
        <fullName evidence="1">Uncharacterized protein</fullName>
    </submittedName>
</protein>
<gene>
    <name evidence="1" type="ORF">QU38_00305</name>
</gene>
<name>A0AA40ML72_STAAU</name>
<dbReference type="EMBL" id="JXIG01000072">
    <property type="protein sequence ID" value="KIU01695.1"/>
    <property type="molecule type" value="Genomic_DNA"/>
</dbReference>
<comment type="caution">
    <text evidence="1">The sequence shown here is derived from an EMBL/GenBank/DDBJ whole genome shotgun (WGS) entry which is preliminary data.</text>
</comment>
<organism evidence="1 2">
    <name type="scientific">Staphylococcus aureus</name>
    <dbReference type="NCBI Taxonomy" id="1280"/>
    <lineage>
        <taxon>Bacteria</taxon>
        <taxon>Bacillati</taxon>
        <taxon>Bacillota</taxon>
        <taxon>Bacilli</taxon>
        <taxon>Bacillales</taxon>
        <taxon>Staphylococcaceae</taxon>
        <taxon>Staphylococcus</taxon>
    </lineage>
</organism>